<dbReference type="Pfam" id="PF14231">
    <property type="entry name" value="GXWXG"/>
    <property type="match status" value="1"/>
</dbReference>
<protein>
    <recommendedName>
        <fullName evidence="5">DUF4334 domain-containing protein</fullName>
    </recommendedName>
</protein>
<evidence type="ECO:0008006" key="5">
    <source>
        <dbReference type="Google" id="ProtNLM"/>
    </source>
</evidence>
<dbReference type="EMBL" id="BMTU01000002">
    <property type="protein sequence ID" value="GGQ66530.1"/>
    <property type="molecule type" value="Genomic_DNA"/>
</dbReference>
<evidence type="ECO:0000259" key="2">
    <source>
        <dbReference type="Pfam" id="PF14232"/>
    </source>
</evidence>
<feature type="domain" description="DUF4334" evidence="2">
    <location>
        <begin position="106"/>
        <end position="164"/>
    </location>
</feature>
<dbReference type="InterPro" id="IPR025568">
    <property type="entry name" value="DUF4334"/>
</dbReference>
<comment type="caution">
    <text evidence="3">The sequence shown here is derived from an EMBL/GenBank/DDBJ whole genome shotgun (WGS) entry which is preliminary data.</text>
</comment>
<dbReference type="InterPro" id="IPR025951">
    <property type="entry name" value="GXWXG_dom"/>
</dbReference>
<accession>A0A918ESS3</accession>
<gene>
    <name evidence="3" type="ORF">GCM10010280_10710</name>
</gene>
<keyword evidence="4" id="KW-1185">Reference proteome</keyword>
<name>A0A918ESS3_9ACTN</name>
<reference evidence="3" key="1">
    <citation type="journal article" date="2014" name="Int. J. Syst. Evol. Microbiol.">
        <title>Complete genome sequence of Corynebacterium casei LMG S-19264T (=DSM 44701T), isolated from a smear-ripened cheese.</title>
        <authorList>
            <consortium name="US DOE Joint Genome Institute (JGI-PGF)"/>
            <person name="Walter F."/>
            <person name="Albersmeier A."/>
            <person name="Kalinowski J."/>
            <person name="Ruckert C."/>
        </authorList>
    </citation>
    <scope>NUCLEOTIDE SEQUENCE</scope>
    <source>
        <strain evidence="3">JCM 4403</strain>
    </source>
</reference>
<feature type="domain" description="GXWXG" evidence="1">
    <location>
        <begin position="38"/>
        <end position="95"/>
    </location>
</feature>
<reference evidence="3" key="2">
    <citation type="submission" date="2020-09" db="EMBL/GenBank/DDBJ databases">
        <authorList>
            <person name="Sun Q."/>
            <person name="Ohkuma M."/>
        </authorList>
    </citation>
    <scope>NUCLEOTIDE SEQUENCE</scope>
    <source>
        <strain evidence="3">JCM 4403</strain>
    </source>
</reference>
<evidence type="ECO:0000259" key="1">
    <source>
        <dbReference type="Pfam" id="PF14231"/>
    </source>
</evidence>
<sequence length="177" mass="19807">MSRTDERILRMDVLEARERFSRLREQDGPVDPSELDDVWAALTTVRPEEILGEWKGGEFATGHPLNGALAKVDWYGKTFAAVDDVQPLMCRDAKGELYSNRELGKGEASLWTVEFRGETTATMVYDGQPVLDHFKRVDGTTLMGIMNAKGVPPEGPFYYFFLERVTGAPQARSGEDS</sequence>
<dbReference type="AlphaFoldDB" id="A0A918ESS3"/>
<dbReference type="Pfam" id="PF14232">
    <property type="entry name" value="DUF4334"/>
    <property type="match status" value="1"/>
</dbReference>
<dbReference type="Proteomes" id="UP000656732">
    <property type="component" value="Unassembled WGS sequence"/>
</dbReference>
<proteinExistence type="predicted"/>
<evidence type="ECO:0000313" key="3">
    <source>
        <dbReference type="EMBL" id="GGQ66530.1"/>
    </source>
</evidence>
<dbReference type="Gene3D" id="2.40.128.580">
    <property type="entry name" value="GXWXG domain"/>
    <property type="match status" value="1"/>
</dbReference>
<organism evidence="3 4">
    <name type="scientific">Streptomyces pilosus</name>
    <dbReference type="NCBI Taxonomy" id="28893"/>
    <lineage>
        <taxon>Bacteria</taxon>
        <taxon>Bacillati</taxon>
        <taxon>Actinomycetota</taxon>
        <taxon>Actinomycetes</taxon>
        <taxon>Kitasatosporales</taxon>
        <taxon>Streptomycetaceae</taxon>
        <taxon>Streptomyces</taxon>
    </lineage>
</organism>
<evidence type="ECO:0000313" key="4">
    <source>
        <dbReference type="Proteomes" id="UP000656732"/>
    </source>
</evidence>